<dbReference type="EMBL" id="VUJX02000001">
    <property type="protein sequence ID" value="KAL0943029.1"/>
    <property type="molecule type" value="Genomic_DNA"/>
</dbReference>
<organism evidence="1 2">
    <name type="scientific">Colletotrichum truncatum</name>
    <name type="common">Anthracnose fungus</name>
    <name type="synonym">Colletotrichum capsici</name>
    <dbReference type="NCBI Taxonomy" id="5467"/>
    <lineage>
        <taxon>Eukaryota</taxon>
        <taxon>Fungi</taxon>
        <taxon>Dikarya</taxon>
        <taxon>Ascomycota</taxon>
        <taxon>Pezizomycotina</taxon>
        <taxon>Sordariomycetes</taxon>
        <taxon>Hypocreomycetidae</taxon>
        <taxon>Glomerellales</taxon>
        <taxon>Glomerellaceae</taxon>
        <taxon>Colletotrichum</taxon>
        <taxon>Colletotrichum truncatum species complex</taxon>
    </lineage>
</organism>
<comment type="caution">
    <text evidence="1">The sequence shown here is derived from an EMBL/GenBank/DDBJ whole genome shotgun (WGS) entry which is preliminary data.</text>
</comment>
<name>A0ACC3ZG35_COLTU</name>
<dbReference type="Proteomes" id="UP000805649">
    <property type="component" value="Unassembled WGS sequence"/>
</dbReference>
<accession>A0ACC3ZG35</accession>
<protein>
    <submittedName>
        <fullName evidence="1">L-amino acid oxidase</fullName>
    </submittedName>
</protein>
<evidence type="ECO:0000313" key="2">
    <source>
        <dbReference type="Proteomes" id="UP000805649"/>
    </source>
</evidence>
<gene>
    <name evidence="1" type="ORF">CTRU02_200915</name>
</gene>
<keyword evidence="2" id="KW-1185">Reference proteome</keyword>
<sequence length="375" mass="41645">MLSPNQDFLRYASPNERRTISREDLGCYHAVIIGAVYEFGREFSIDSPSVLFGPVAHCIEQHPFLNVLVGDRHTDKAYYHRASGINLEDHIEVQKPAFALGDDTDHWSAVEGVLKSNLDRPFSHTIPPWRVIVLPFDKTQYFIAFAFSHVLGDGPSGVSFHRSFLEALRKPSSKGPSAPSIIQPSPQPLPVPFDTPERLPISWSFLLMPLIAVLVPQFVAKWLGFKAQVSDVDESTWTGLPVAFDPSHPEASQSKVVVRVVEADLIEKAIQESRKHNAKLTGLLHQFLARALSKTLANKEHTNLASQTAVNMRKSLGVPSDEMGEFVSATYLVHPITSSTGPLSDDEWEKASLATKKFADRTPSLRPQHKKMARG</sequence>
<reference evidence="1 2" key="1">
    <citation type="journal article" date="2020" name="Phytopathology">
        <title>Genome Sequence Resources of Colletotrichum truncatum, C. plurivorum, C. musicola, and C. sojae: Four Species Pathogenic to Soybean (Glycine max).</title>
        <authorList>
            <person name="Rogerio F."/>
            <person name="Boufleur T.R."/>
            <person name="Ciampi-Guillardi M."/>
            <person name="Sukno S.A."/>
            <person name="Thon M.R."/>
            <person name="Massola Junior N.S."/>
            <person name="Baroncelli R."/>
        </authorList>
    </citation>
    <scope>NUCLEOTIDE SEQUENCE [LARGE SCALE GENOMIC DNA]</scope>
    <source>
        <strain evidence="1 2">CMES1059</strain>
    </source>
</reference>
<evidence type="ECO:0000313" key="1">
    <source>
        <dbReference type="EMBL" id="KAL0943029.1"/>
    </source>
</evidence>
<proteinExistence type="predicted"/>